<evidence type="ECO:0000256" key="6">
    <source>
        <dbReference type="ARBA" id="ARBA00023136"/>
    </source>
</evidence>
<dbReference type="PANTHER" id="PTHR37937:SF1">
    <property type="entry name" value="CONJUGATIVE TRANSFER: DNA TRANSPORT"/>
    <property type="match status" value="1"/>
</dbReference>
<dbReference type="InterPro" id="IPR027417">
    <property type="entry name" value="P-loop_NTPase"/>
</dbReference>
<evidence type="ECO:0000256" key="7">
    <source>
        <dbReference type="SAM" id="MobiDB-lite"/>
    </source>
</evidence>
<name>A0ABQ4UK21_9HYPH</name>
<keyword evidence="5" id="KW-1133">Transmembrane helix</keyword>
<keyword evidence="6" id="KW-0472">Membrane</keyword>
<comment type="similarity">
    <text evidence="2">Belongs to the VirD4/TraG family.</text>
</comment>
<evidence type="ECO:0000256" key="3">
    <source>
        <dbReference type="ARBA" id="ARBA00022475"/>
    </source>
</evidence>
<feature type="region of interest" description="Disordered" evidence="7">
    <location>
        <begin position="507"/>
        <end position="535"/>
    </location>
</feature>
<dbReference type="SUPFAM" id="SSF52540">
    <property type="entry name" value="P-loop containing nucleoside triphosphate hydrolases"/>
    <property type="match status" value="1"/>
</dbReference>
<evidence type="ECO:0000313" key="9">
    <source>
        <dbReference type="Proteomes" id="UP001055039"/>
    </source>
</evidence>
<feature type="compositionally biased region" description="Low complexity" evidence="7">
    <location>
        <begin position="515"/>
        <end position="535"/>
    </location>
</feature>
<keyword evidence="9" id="KW-1185">Reference proteome</keyword>
<dbReference type="Gene3D" id="3.40.50.300">
    <property type="entry name" value="P-loop containing nucleotide triphosphate hydrolases"/>
    <property type="match status" value="1"/>
</dbReference>
<comment type="subcellular location">
    <subcellularLocation>
        <location evidence="1">Cell membrane</location>
        <topology evidence="1">Multi-pass membrane protein</topology>
    </subcellularLocation>
</comment>
<proteinExistence type="inferred from homology"/>
<dbReference type="CDD" id="cd01127">
    <property type="entry name" value="TrwB_TraG_TraD_VirD4"/>
    <property type="match status" value="1"/>
</dbReference>
<evidence type="ECO:0000256" key="5">
    <source>
        <dbReference type="ARBA" id="ARBA00022989"/>
    </source>
</evidence>
<organism evidence="8 9">
    <name type="scientific">Methylorubrum aminovorans</name>
    <dbReference type="NCBI Taxonomy" id="269069"/>
    <lineage>
        <taxon>Bacteria</taxon>
        <taxon>Pseudomonadati</taxon>
        <taxon>Pseudomonadota</taxon>
        <taxon>Alphaproteobacteria</taxon>
        <taxon>Hyphomicrobiales</taxon>
        <taxon>Methylobacteriaceae</taxon>
        <taxon>Methylorubrum</taxon>
    </lineage>
</organism>
<dbReference type="InterPro" id="IPR051539">
    <property type="entry name" value="T4SS-coupling_protein"/>
</dbReference>
<protein>
    <submittedName>
        <fullName evidence="8">Protein VirD4</fullName>
    </submittedName>
</protein>
<keyword evidence="3" id="KW-1003">Cell membrane</keyword>
<dbReference type="RefSeq" id="WP_231347156.1">
    <property type="nucleotide sequence ID" value="NZ_BAAADH010000095.1"/>
</dbReference>
<accession>A0ABQ4UK21</accession>
<evidence type="ECO:0000256" key="2">
    <source>
        <dbReference type="ARBA" id="ARBA00008806"/>
    </source>
</evidence>
<dbReference type="EMBL" id="BPRC01000030">
    <property type="protein sequence ID" value="GJE67615.1"/>
    <property type="molecule type" value="Genomic_DNA"/>
</dbReference>
<comment type="caution">
    <text evidence="8">The sequence shown here is derived from an EMBL/GenBank/DDBJ whole genome shotgun (WGS) entry which is preliminary data.</text>
</comment>
<dbReference type="Gene3D" id="1.10.8.80">
    <property type="entry name" value="Magnesium chelatase subunit I, C-Terminal domain"/>
    <property type="match status" value="1"/>
</dbReference>
<evidence type="ECO:0000256" key="4">
    <source>
        <dbReference type="ARBA" id="ARBA00022692"/>
    </source>
</evidence>
<dbReference type="PANTHER" id="PTHR37937">
    <property type="entry name" value="CONJUGATIVE TRANSFER: DNA TRANSPORT"/>
    <property type="match status" value="1"/>
</dbReference>
<sequence length="535" mass="59095">MRVLWLLVRVVFRVLRWAAWLLAFLLKHGFRQGRKALRSRPTSHGSARWAGFYDLVRGDALGGSKGLIVGMAYGQFIRFKGDGAVLCVAPQGKGKGVGVVVPNLLDHKGSVIVTDPKGENFAVTQRHRSTLGPVWRLDAIHPEESDFFNPLSMIRKGTFHEDTDTAQLASFLVIPESREGHWDTSAKNVLTAVIRHVLHAYPEEQQTLSLVRELIAAEGETLRGLFEEMASSRIPSIAEQGRITLNGLEHPETQSVLNNTAKGMAFWSKDRVGGWITQASDFRMEDLSREGMSVYLMVPDDKIDIFTPFLRVMMGCAVAALMRSKDRPPPAHKPMLLIDEAKALGRLDILATGMGMLRAYCQTVIIFQDLGQLRALYGQETATTFIAGSGAQVMFGVSDTRTAREVAEGIGRQTVMSSSYGTAAGNLSLVRAQHQDGQSETGRDLLDAAEVRFMNPNQCIIMMPDQVGAPIKGTKVRYYKEWRWRGLYDAWRQAEGVVVTLPTSRWFGDDDDMPDAPTTAGPGYARAGGSRARSR</sequence>
<evidence type="ECO:0000256" key="1">
    <source>
        <dbReference type="ARBA" id="ARBA00004651"/>
    </source>
</evidence>
<dbReference type="InterPro" id="IPR003688">
    <property type="entry name" value="TraG/VirD4"/>
</dbReference>
<reference evidence="8" key="2">
    <citation type="submission" date="2021-08" db="EMBL/GenBank/DDBJ databases">
        <authorList>
            <person name="Tani A."/>
            <person name="Ola A."/>
            <person name="Ogura Y."/>
            <person name="Katsura K."/>
            <person name="Hayashi T."/>
        </authorList>
    </citation>
    <scope>NUCLEOTIDE SEQUENCE</scope>
    <source>
        <strain evidence="8">NBRC 15686</strain>
    </source>
</reference>
<keyword evidence="4" id="KW-0812">Transmembrane</keyword>
<gene>
    <name evidence="8" type="primary">virD4</name>
    <name evidence="8" type="ORF">LNAOJCKE_4847</name>
</gene>
<reference evidence="8" key="1">
    <citation type="journal article" date="2021" name="Front. Microbiol.">
        <title>Comprehensive Comparative Genomics and Phenotyping of Methylobacterium Species.</title>
        <authorList>
            <person name="Alessa O."/>
            <person name="Ogura Y."/>
            <person name="Fujitani Y."/>
            <person name="Takami H."/>
            <person name="Hayashi T."/>
            <person name="Sahin N."/>
            <person name="Tani A."/>
        </authorList>
    </citation>
    <scope>NUCLEOTIDE SEQUENCE</scope>
    <source>
        <strain evidence="8">NBRC 15686</strain>
    </source>
</reference>
<dbReference type="Proteomes" id="UP001055039">
    <property type="component" value="Unassembled WGS sequence"/>
</dbReference>
<dbReference type="Pfam" id="PF02534">
    <property type="entry name" value="T4SS-DNA_transf"/>
    <property type="match status" value="1"/>
</dbReference>
<evidence type="ECO:0000313" key="8">
    <source>
        <dbReference type="EMBL" id="GJE67615.1"/>
    </source>
</evidence>